<proteinExistence type="predicted"/>
<accession>A0A7V8FYC8</accession>
<evidence type="ECO:0000313" key="2">
    <source>
        <dbReference type="EMBL" id="KAF1045784.1"/>
    </source>
</evidence>
<organism evidence="2 3">
    <name type="scientific">Herbaspirillum frisingense</name>
    <dbReference type="NCBI Taxonomy" id="92645"/>
    <lineage>
        <taxon>Bacteria</taxon>
        <taxon>Pseudomonadati</taxon>
        <taxon>Pseudomonadota</taxon>
        <taxon>Betaproteobacteria</taxon>
        <taxon>Burkholderiales</taxon>
        <taxon>Oxalobacteraceae</taxon>
        <taxon>Herbaspirillum</taxon>
    </lineage>
</organism>
<name>A0A7V8FYC8_9BURK</name>
<protein>
    <submittedName>
        <fullName evidence="2">Uncharacterized protein</fullName>
    </submittedName>
</protein>
<sequence>MSCDANRLRQNTTPYQANFSAEIIGDRVTLHRKNKVAEEVLSGSVVNENLALSGMGYRFGQPNSGWMFKFTGFFTGNAKIYTANGEMTTKAGRTARVCNIVMIHTDVAPPPVKDDAGEAQAQTPPQPQMQPQAQAQPPAAK</sequence>
<dbReference type="Proteomes" id="UP000462435">
    <property type="component" value="Unassembled WGS sequence"/>
</dbReference>
<reference evidence="3" key="1">
    <citation type="journal article" date="2020" name="MBio">
        <title>Horizontal gene transfer to a defensive symbiont with a reduced genome amongst a multipartite beetle microbiome.</title>
        <authorList>
            <person name="Waterworth S.C."/>
            <person name="Florez L.V."/>
            <person name="Rees E.R."/>
            <person name="Hertweck C."/>
            <person name="Kaltenpoth M."/>
            <person name="Kwan J.C."/>
        </authorList>
    </citation>
    <scope>NUCLEOTIDE SEQUENCE [LARGE SCALE GENOMIC DNA]</scope>
</reference>
<feature type="region of interest" description="Disordered" evidence="1">
    <location>
        <begin position="108"/>
        <end position="141"/>
    </location>
</feature>
<feature type="compositionally biased region" description="Low complexity" evidence="1">
    <location>
        <begin position="119"/>
        <end position="141"/>
    </location>
</feature>
<evidence type="ECO:0000256" key="1">
    <source>
        <dbReference type="SAM" id="MobiDB-lite"/>
    </source>
</evidence>
<dbReference type="AlphaFoldDB" id="A0A7V8FYC8"/>
<gene>
    <name evidence="2" type="ORF">GAK35_01274</name>
</gene>
<evidence type="ECO:0000313" key="3">
    <source>
        <dbReference type="Proteomes" id="UP000462435"/>
    </source>
</evidence>
<comment type="caution">
    <text evidence="2">The sequence shown here is derived from an EMBL/GenBank/DDBJ whole genome shotgun (WGS) entry which is preliminary data.</text>
</comment>
<dbReference type="EMBL" id="WNDX01000027">
    <property type="protein sequence ID" value="KAF1045784.1"/>
    <property type="molecule type" value="Genomic_DNA"/>
</dbReference>